<dbReference type="STRING" id="6689.A0A3R7LYN5"/>
<reference evidence="2 3" key="1">
    <citation type="submission" date="2018-04" db="EMBL/GenBank/DDBJ databases">
        <authorList>
            <person name="Zhang X."/>
            <person name="Yuan J."/>
            <person name="Li F."/>
            <person name="Xiang J."/>
        </authorList>
    </citation>
    <scope>NUCLEOTIDE SEQUENCE [LARGE SCALE GENOMIC DNA]</scope>
    <source>
        <tissue evidence="2">Muscle</tissue>
    </source>
</reference>
<dbReference type="SMART" id="SM00256">
    <property type="entry name" value="FBOX"/>
    <property type="match status" value="1"/>
</dbReference>
<gene>
    <name evidence="2" type="ORF">C7M84_015105</name>
</gene>
<organism evidence="2 3">
    <name type="scientific">Penaeus vannamei</name>
    <name type="common">Whiteleg shrimp</name>
    <name type="synonym">Litopenaeus vannamei</name>
    <dbReference type="NCBI Taxonomy" id="6689"/>
    <lineage>
        <taxon>Eukaryota</taxon>
        <taxon>Metazoa</taxon>
        <taxon>Ecdysozoa</taxon>
        <taxon>Arthropoda</taxon>
        <taxon>Crustacea</taxon>
        <taxon>Multicrustacea</taxon>
        <taxon>Malacostraca</taxon>
        <taxon>Eumalacostraca</taxon>
        <taxon>Eucarida</taxon>
        <taxon>Decapoda</taxon>
        <taxon>Dendrobranchiata</taxon>
        <taxon>Penaeoidea</taxon>
        <taxon>Penaeidae</taxon>
        <taxon>Penaeus</taxon>
    </lineage>
</organism>
<accession>A0A3R7LYN5</accession>
<dbReference type="GO" id="GO:0031398">
    <property type="term" value="P:positive regulation of protein ubiquitination"/>
    <property type="evidence" value="ECO:0007669"/>
    <property type="project" value="TreeGrafter"/>
</dbReference>
<evidence type="ECO:0000313" key="3">
    <source>
        <dbReference type="Proteomes" id="UP000283509"/>
    </source>
</evidence>
<dbReference type="EMBL" id="QCYY01002881">
    <property type="protein sequence ID" value="ROT66834.1"/>
    <property type="molecule type" value="Genomic_DNA"/>
</dbReference>
<sequence>MAPRVPDEIDVFTVPHSRMKELVNIYTQKMQCVDFRDGSEVVSLLQDLDLTLYEFKSHESIENIFIMDQLKNRLKQHQIQNTAVCDCHNDNRLSDMVRLVRTGTEVNERSIGERLRFGCELQEAFKDFKAQEEEPETNRDVKVLRDLNLDLCSLWDPCEAEGEYHKLEDGFRDDCCSKQGYDQVCVSPTLEIPPQQEDYSPDLEPVTALSVPTEILLEIFSYLSPAELGQCAQVCWAWNNAAFSPPLWKAIYPVQWARGIWKWHDVGLTHALEDAASGKVSRYLEKWDEDADIDEAEEERDPQADKECFVMERHVLRCDVSDLNTLL</sequence>
<feature type="domain" description="F-box" evidence="1">
    <location>
        <begin position="205"/>
        <end position="251"/>
    </location>
</feature>
<dbReference type="AlphaFoldDB" id="A0A3R7LYN5"/>
<dbReference type="InterPro" id="IPR036047">
    <property type="entry name" value="F-box-like_dom_sf"/>
</dbReference>
<comment type="caution">
    <text evidence="2">The sequence shown here is derived from an EMBL/GenBank/DDBJ whole genome shotgun (WGS) entry which is preliminary data.</text>
</comment>
<name>A0A3R7LYN5_PENVA</name>
<protein>
    <submittedName>
        <fullName evidence="2">F-box/LRR-repeat protein 5</fullName>
    </submittedName>
</protein>
<dbReference type="Gene3D" id="1.20.120.520">
    <property type="entry name" value="nmb1532 protein domain like"/>
    <property type="match status" value="1"/>
</dbReference>
<dbReference type="PANTHER" id="PTHR20933">
    <property type="entry name" value="F-BOX ONLY PROTEIN 33"/>
    <property type="match status" value="1"/>
</dbReference>
<dbReference type="Proteomes" id="UP000283509">
    <property type="component" value="Unassembled WGS sequence"/>
</dbReference>
<dbReference type="OrthoDB" id="10257471at2759"/>
<reference evidence="2 3" key="2">
    <citation type="submission" date="2019-01" db="EMBL/GenBank/DDBJ databases">
        <title>The decoding of complex shrimp genome reveals the adaptation for benthos swimmer, frequently molting mechanism and breeding impact on genome.</title>
        <authorList>
            <person name="Sun Y."/>
            <person name="Gao Y."/>
            <person name="Yu Y."/>
        </authorList>
    </citation>
    <scope>NUCLEOTIDE SEQUENCE [LARGE SCALE GENOMIC DNA]</scope>
    <source>
        <tissue evidence="2">Muscle</tissue>
    </source>
</reference>
<evidence type="ECO:0000259" key="1">
    <source>
        <dbReference type="PROSITE" id="PS50181"/>
    </source>
</evidence>
<dbReference type="PANTHER" id="PTHR20933:SF4">
    <property type="entry name" value="F-BOX INVOLVED IN POLYQ PATHOGENESIS, ISOFORM A"/>
    <property type="match status" value="1"/>
</dbReference>
<proteinExistence type="predicted"/>
<dbReference type="PROSITE" id="PS50181">
    <property type="entry name" value="FBOX"/>
    <property type="match status" value="1"/>
</dbReference>
<dbReference type="Pfam" id="PF12937">
    <property type="entry name" value="F-box-like"/>
    <property type="match status" value="1"/>
</dbReference>
<evidence type="ECO:0000313" key="2">
    <source>
        <dbReference type="EMBL" id="ROT66834.1"/>
    </source>
</evidence>
<dbReference type="SUPFAM" id="SSF81383">
    <property type="entry name" value="F-box domain"/>
    <property type="match status" value="1"/>
</dbReference>
<keyword evidence="3" id="KW-1185">Reference proteome</keyword>
<dbReference type="InterPro" id="IPR001810">
    <property type="entry name" value="F-box_dom"/>
</dbReference>
<dbReference type="Gene3D" id="1.20.1280.50">
    <property type="match status" value="1"/>
</dbReference>